<organism evidence="1 2">
    <name type="scientific">Lasiodiplodia mahajangana</name>
    <dbReference type="NCBI Taxonomy" id="1108764"/>
    <lineage>
        <taxon>Eukaryota</taxon>
        <taxon>Fungi</taxon>
        <taxon>Dikarya</taxon>
        <taxon>Ascomycota</taxon>
        <taxon>Pezizomycotina</taxon>
        <taxon>Dothideomycetes</taxon>
        <taxon>Dothideomycetes incertae sedis</taxon>
        <taxon>Botryosphaeriales</taxon>
        <taxon>Botryosphaeriaceae</taxon>
        <taxon>Lasiodiplodia</taxon>
    </lineage>
</organism>
<proteinExistence type="predicted"/>
<dbReference type="Proteomes" id="UP001153332">
    <property type="component" value="Unassembled WGS sequence"/>
</dbReference>
<evidence type="ECO:0000313" key="1">
    <source>
        <dbReference type="EMBL" id="KAJ8131118.1"/>
    </source>
</evidence>
<keyword evidence="2" id="KW-1185">Reference proteome</keyword>
<accession>A0ACC2JUA7</accession>
<protein>
    <submittedName>
        <fullName evidence="1">Uncharacterized protein</fullName>
    </submittedName>
</protein>
<reference evidence="1" key="1">
    <citation type="submission" date="2022-12" db="EMBL/GenBank/DDBJ databases">
        <title>Genome Sequence of Lasiodiplodia mahajangana.</title>
        <authorList>
            <person name="Buettner E."/>
        </authorList>
    </citation>
    <scope>NUCLEOTIDE SEQUENCE</scope>
    <source>
        <strain evidence="1">VT137</strain>
    </source>
</reference>
<sequence length="118" mass="12170">MSYQPSSSRGTPHGSSNRTSATSRPPPPQYPRTGNYTSTPQIPPPAYTRTPPPFRPTQARSSSQKPVTGASASTGAAANSQLGNASTSANGGKEEKSGSAWMRMAIKLGGHGEQSPSV</sequence>
<gene>
    <name evidence="1" type="ORF">O1611_g2511</name>
</gene>
<dbReference type="EMBL" id="JAPUUL010000355">
    <property type="protein sequence ID" value="KAJ8131118.1"/>
    <property type="molecule type" value="Genomic_DNA"/>
</dbReference>
<comment type="caution">
    <text evidence="1">The sequence shown here is derived from an EMBL/GenBank/DDBJ whole genome shotgun (WGS) entry which is preliminary data.</text>
</comment>
<evidence type="ECO:0000313" key="2">
    <source>
        <dbReference type="Proteomes" id="UP001153332"/>
    </source>
</evidence>
<name>A0ACC2JUA7_9PEZI</name>